<organism evidence="1 2">
    <name type="scientific">Butyricimonas hominis</name>
    <dbReference type="NCBI Taxonomy" id="2763032"/>
    <lineage>
        <taxon>Bacteria</taxon>
        <taxon>Pseudomonadati</taxon>
        <taxon>Bacteroidota</taxon>
        <taxon>Bacteroidia</taxon>
        <taxon>Bacteroidales</taxon>
        <taxon>Odoribacteraceae</taxon>
        <taxon>Butyricimonas</taxon>
    </lineage>
</organism>
<proteinExistence type="predicted"/>
<dbReference type="RefSeq" id="WP_186978087.1">
    <property type="nucleotide sequence ID" value="NZ_JACOOH010000009.1"/>
</dbReference>
<evidence type="ECO:0008006" key="3">
    <source>
        <dbReference type="Google" id="ProtNLM"/>
    </source>
</evidence>
<accession>A0ABR7D566</accession>
<comment type="caution">
    <text evidence="1">The sequence shown here is derived from an EMBL/GenBank/DDBJ whole genome shotgun (WGS) entry which is preliminary data.</text>
</comment>
<protein>
    <recommendedName>
        <fullName evidence="3">DUF4382 domain-containing protein</fullName>
    </recommendedName>
</protein>
<gene>
    <name evidence="1" type="ORF">H8S64_18455</name>
</gene>
<dbReference type="EMBL" id="JACOOH010000009">
    <property type="protein sequence ID" value="MBC5623079.1"/>
    <property type="molecule type" value="Genomic_DNA"/>
</dbReference>
<sequence length="268" mass="29853">MRKVLVAILCLVFLGACTRKDVEEQTEIPGSGLALAVRSGDSLIAAGIPAAVYDLTDLGVNEPCTPLYFAVDEKISFTDLDAGVHTFFVLGNKTEEYNCLVSLDGDDMKTVQLRWEDYRLPELLGGVVKVNGANEVEMVEMTRLVGGLTVNVLNKDEYARVEVNLKRPYTGLDTIWFSDYALVPQYYNSYYLEAGVLAYCFPESTPVKGEIFAYDEFGNTYYFDFESSKCIEQNQKLTLNITLERASSIARSAKVRNTVTCVEEVSEL</sequence>
<dbReference type="Proteomes" id="UP000646484">
    <property type="component" value="Unassembled WGS sequence"/>
</dbReference>
<name>A0ABR7D566_9BACT</name>
<keyword evidence="2" id="KW-1185">Reference proteome</keyword>
<dbReference type="PROSITE" id="PS51257">
    <property type="entry name" value="PROKAR_LIPOPROTEIN"/>
    <property type="match status" value="1"/>
</dbReference>
<evidence type="ECO:0000313" key="1">
    <source>
        <dbReference type="EMBL" id="MBC5623079.1"/>
    </source>
</evidence>
<reference evidence="1 2" key="1">
    <citation type="submission" date="2020-08" db="EMBL/GenBank/DDBJ databases">
        <title>Genome public.</title>
        <authorList>
            <person name="Liu C."/>
            <person name="Sun Q."/>
        </authorList>
    </citation>
    <scope>NUCLEOTIDE SEQUENCE [LARGE SCALE GENOMIC DNA]</scope>
    <source>
        <strain evidence="1 2">NSJ-56</strain>
    </source>
</reference>
<evidence type="ECO:0000313" key="2">
    <source>
        <dbReference type="Proteomes" id="UP000646484"/>
    </source>
</evidence>